<organism evidence="1 2">
    <name type="scientific">Lindgomyces ingoldianus</name>
    <dbReference type="NCBI Taxonomy" id="673940"/>
    <lineage>
        <taxon>Eukaryota</taxon>
        <taxon>Fungi</taxon>
        <taxon>Dikarya</taxon>
        <taxon>Ascomycota</taxon>
        <taxon>Pezizomycotina</taxon>
        <taxon>Dothideomycetes</taxon>
        <taxon>Pleosporomycetidae</taxon>
        <taxon>Pleosporales</taxon>
        <taxon>Lindgomycetaceae</taxon>
        <taxon>Lindgomyces</taxon>
    </lineage>
</organism>
<accession>A0ACB6QUZ7</accession>
<evidence type="ECO:0000313" key="1">
    <source>
        <dbReference type="EMBL" id="KAF2470844.1"/>
    </source>
</evidence>
<evidence type="ECO:0000313" key="2">
    <source>
        <dbReference type="Proteomes" id="UP000799755"/>
    </source>
</evidence>
<gene>
    <name evidence="1" type="ORF">BDR25DRAFT_354754</name>
</gene>
<reference evidence="1" key="1">
    <citation type="journal article" date="2020" name="Stud. Mycol.">
        <title>101 Dothideomycetes genomes: a test case for predicting lifestyles and emergence of pathogens.</title>
        <authorList>
            <person name="Haridas S."/>
            <person name="Albert R."/>
            <person name="Binder M."/>
            <person name="Bloem J."/>
            <person name="Labutti K."/>
            <person name="Salamov A."/>
            <person name="Andreopoulos B."/>
            <person name="Baker S."/>
            <person name="Barry K."/>
            <person name="Bills G."/>
            <person name="Bluhm B."/>
            <person name="Cannon C."/>
            <person name="Castanera R."/>
            <person name="Culley D."/>
            <person name="Daum C."/>
            <person name="Ezra D."/>
            <person name="Gonzalez J."/>
            <person name="Henrissat B."/>
            <person name="Kuo A."/>
            <person name="Liang C."/>
            <person name="Lipzen A."/>
            <person name="Lutzoni F."/>
            <person name="Magnuson J."/>
            <person name="Mondo S."/>
            <person name="Nolan M."/>
            <person name="Ohm R."/>
            <person name="Pangilinan J."/>
            <person name="Park H.-J."/>
            <person name="Ramirez L."/>
            <person name="Alfaro M."/>
            <person name="Sun H."/>
            <person name="Tritt A."/>
            <person name="Yoshinaga Y."/>
            <person name="Zwiers L.-H."/>
            <person name="Turgeon B."/>
            <person name="Goodwin S."/>
            <person name="Spatafora J."/>
            <person name="Crous P."/>
            <person name="Grigoriev I."/>
        </authorList>
    </citation>
    <scope>NUCLEOTIDE SEQUENCE</scope>
    <source>
        <strain evidence="1">ATCC 200398</strain>
    </source>
</reference>
<protein>
    <submittedName>
        <fullName evidence="1">Uncharacterized protein</fullName>
    </submittedName>
</protein>
<proteinExistence type="predicted"/>
<dbReference type="Proteomes" id="UP000799755">
    <property type="component" value="Unassembled WGS sequence"/>
</dbReference>
<name>A0ACB6QUZ7_9PLEO</name>
<keyword evidence="2" id="KW-1185">Reference proteome</keyword>
<dbReference type="EMBL" id="MU003506">
    <property type="protein sequence ID" value="KAF2470844.1"/>
    <property type="molecule type" value="Genomic_DNA"/>
</dbReference>
<comment type="caution">
    <text evidence="1">The sequence shown here is derived from an EMBL/GenBank/DDBJ whole genome shotgun (WGS) entry which is preliminary data.</text>
</comment>
<sequence length="130" mass="14237">MRWESTQRHMGVRGDLEPANAINTYRPCTKGYQKTTKLATGARSGLGLIRGPSGLSKMDVRPDVPERASMASPDLFGGRMTCASYISMNPDKRSLAAIRLSYNTLLSFSESLLSVLSVLLTIPSLQWNNS</sequence>